<accession>A0A1B8B6R0</accession>
<evidence type="ECO:0000256" key="2">
    <source>
        <dbReference type="SAM" id="SignalP"/>
    </source>
</evidence>
<feature type="region of interest" description="Disordered" evidence="1">
    <location>
        <begin position="153"/>
        <end position="382"/>
    </location>
</feature>
<sequence length="410" mass="41487">MRSFTLISSLSLILPSFALVAYQPCLTTTALPMVTVKGGPDGYYTECTRTYREFTPQGLTTKIYTVTQTCSNLDCQTPPIETAPPPGFTAAVVKCSDCGGQGTQVATLTFPTESVEAYSSSGYVVEPLSPVQATKGWMDHFNSPPAVETVNVNGDTGMNVENISPTPGSSDYTWSAPQGSQVPSNEGSQQGQNSNESFGDTSSHHAATEDTGSASGDGSSDSQNAGSLDGTSSAKGWQSGETGNTPGSGSNAGDTPAGSIPQQGSPSSSSSSSYDATGSQEQGQNTPGDSNDPTGNTQGDAPASGIASVDGEPITNTNNKPDDAANTTSPDGVNGTSGDTSVSPDNNSGPPSSQNNSPPVVDSDSKHAGNDDDSQGPDAPFTVSGAGAYKLNISACIIANVACIFIVGLL</sequence>
<dbReference type="STRING" id="36050.A0A1B8B6R0"/>
<feature type="compositionally biased region" description="Polar residues" evidence="1">
    <location>
        <begin position="274"/>
        <end position="299"/>
    </location>
</feature>
<feature type="compositionally biased region" description="Polar residues" evidence="1">
    <location>
        <begin position="229"/>
        <end position="253"/>
    </location>
</feature>
<protein>
    <submittedName>
        <fullName evidence="3">Uncharacterized protein</fullName>
    </submittedName>
</protein>
<gene>
    <name evidence="3" type="ORF">FPOA_02350</name>
</gene>
<evidence type="ECO:0000313" key="3">
    <source>
        <dbReference type="EMBL" id="OBS28412.1"/>
    </source>
</evidence>
<name>A0A1B8B6R0_FUSPO</name>
<dbReference type="AlphaFoldDB" id="A0A1B8B6R0"/>
<reference evidence="3 4" key="1">
    <citation type="submission" date="2016-06" db="EMBL/GenBank/DDBJ databases">
        <title>Living apart together: crosstalk between the core and supernumerary genomes in a fungal plant pathogen.</title>
        <authorList>
            <person name="Vanheule A."/>
            <person name="Audenaert K."/>
            <person name="Warris S."/>
            <person name="Van De Geest H."/>
            <person name="Schijlen E."/>
            <person name="Hofte M."/>
            <person name="De Saeger S."/>
            <person name="Haesaert G."/>
            <person name="Waalwijk C."/>
            <person name="Van Der Lee T."/>
        </authorList>
    </citation>
    <scope>NUCLEOTIDE SEQUENCE [LARGE SCALE GENOMIC DNA]</scope>
    <source>
        <strain evidence="3 4">2516</strain>
    </source>
</reference>
<keyword evidence="2" id="KW-0732">Signal</keyword>
<feature type="compositionally biased region" description="Low complexity" evidence="1">
    <location>
        <begin position="258"/>
        <end position="273"/>
    </location>
</feature>
<comment type="caution">
    <text evidence="3">The sequence shown here is derived from an EMBL/GenBank/DDBJ whole genome shotgun (WGS) entry which is preliminary data.</text>
</comment>
<feature type="compositionally biased region" description="Polar residues" evidence="1">
    <location>
        <begin position="153"/>
        <end position="201"/>
    </location>
</feature>
<keyword evidence="4" id="KW-1185">Reference proteome</keyword>
<feature type="compositionally biased region" description="Polar residues" evidence="1">
    <location>
        <begin position="314"/>
        <end position="340"/>
    </location>
</feature>
<feature type="signal peptide" evidence="2">
    <location>
        <begin position="1"/>
        <end position="18"/>
    </location>
</feature>
<evidence type="ECO:0000256" key="1">
    <source>
        <dbReference type="SAM" id="MobiDB-lite"/>
    </source>
</evidence>
<dbReference type="OMA" id="NVACIFI"/>
<feature type="chain" id="PRO_5008603641" evidence="2">
    <location>
        <begin position="19"/>
        <end position="410"/>
    </location>
</feature>
<feature type="compositionally biased region" description="Low complexity" evidence="1">
    <location>
        <begin position="341"/>
        <end position="362"/>
    </location>
</feature>
<organism evidence="3 4">
    <name type="scientific">Fusarium poae</name>
    <dbReference type="NCBI Taxonomy" id="36050"/>
    <lineage>
        <taxon>Eukaryota</taxon>
        <taxon>Fungi</taxon>
        <taxon>Dikarya</taxon>
        <taxon>Ascomycota</taxon>
        <taxon>Pezizomycotina</taxon>
        <taxon>Sordariomycetes</taxon>
        <taxon>Hypocreomycetidae</taxon>
        <taxon>Hypocreales</taxon>
        <taxon>Nectriaceae</taxon>
        <taxon>Fusarium</taxon>
    </lineage>
</organism>
<dbReference type="Proteomes" id="UP000091967">
    <property type="component" value="Unassembled WGS sequence"/>
</dbReference>
<feature type="compositionally biased region" description="Low complexity" evidence="1">
    <location>
        <begin position="212"/>
        <end position="227"/>
    </location>
</feature>
<dbReference type="EMBL" id="LYXU01000001">
    <property type="protein sequence ID" value="OBS28412.1"/>
    <property type="molecule type" value="Genomic_DNA"/>
</dbReference>
<proteinExistence type="predicted"/>
<evidence type="ECO:0000313" key="4">
    <source>
        <dbReference type="Proteomes" id="UP000091967"/>
    </source>
</evidence>